<evidence type="ECO:0000313" key="2">
    <source>
        <dbReference type="EMBL" id="AEX52967.1"/>
    </source>
</evidence>
<dbReference type="SUPFAM" id="SSF103473">
    <property type="entry name" value="MFS general substrate transporter"/>
    <property type="match status" value="1"/>
</dbReference>
<keyword evidence="1" id="KW-0472">Membrane</keyword>
<evidence type="ECO:0008006" key="4">
    <source>
        <dbReference type="Google" id="ProtNLM"/>
    </source>
</evidence>
<dbReference type="HOGENOM" id="CLU_1007867_0_0_6"/>
<evidence type="ECO:0000313" key="3">
    <source>
        <dbReference type="Proteomes" id="UP000009010"/>
    </source>
</evidence>
<keyword evidence="1" id="KW-1133">Transmembrane helix</keyword>
<feature type="transmembrane region" description="Helical" evidence="1">
    <location>
        <begin position="38"/>
        <end position="57"/>
    </location>
</feature>
<dbReference type="Proteomes" id="UP000009010">
    <property type="component" value="Chromosome"/>
</dbReference>
<protein>
    <recommendedName>
        <fullName evidence="4">Major Facilitator Superfamily transporter</fullName>
    </recommendedName>
</protein>
<dbReference type="PATRIC" id="fig|745277.3.peg.3021"/>
<feature type="transmembrane region" description="Helical" evidence="1">
    <location>
        <begin position="163"/>
        <end position="184"/>
    </location>
</feature>
<name>H2IWH2_RAHAC</name>
<dbReference type="RefSeq" id="WP_015698090.1">
    <property type="nucleotide sequence ID" value="NC_016818.1"/>
</dbReference>
<gene>
    <name evidence="2" type="ordered locus">Rahaq2_3147</name>
</gene>
<keyword evidence="3" id="KW-1185">Reference proteome</keyword>
<feature type="transmembrane region" description="Helical" evidence="1">
    <location>
        <begin position="12"/>
        <end position="32"/>
    </location>
</feature>
<dbReference type="AlphaFoldDB" id="H2IWH2"/>
<evidence type="ECO:0000256" key="1">
    <source>
        <dbReference type="SAM" id="Phobius"/>
    </source>
</evidence>
<feature type="transmembrane region" description="Helical" evidence="1">
    <location>
        <begin position="78"/>
        <end position="101"/>
    </location>
</feature>
<dbReference type="EMBL" id="CP003244">
    <property type="protein sequence ID" value="AEX52967.1"/>
    <property type="molecule type" value="Genomic_DNA"/>
</dbReference>
<organism evidence="2 3">
    <name type="scientific">Rahnella aquatilis (strain ATCC 33071 / DSM 4594 / JCM 1683 / NBRC 105701 / NCIMB 13365 / CIP 78.65)</name>
    <dbReference type="NCBI Taxonomy" id="745277"/>
    <lineage>
        <taxon>Bacteria</taxon>
        <taxon>Pseudomonadati</taxon>
        <taxon>Pseudomonadota</taxon>
        <taxon>Gammaproteobacteria</taxon>
        <taxon>Enterobacterales</taxon>
        <taxon>Yersiniaceae</taxon>
        <taxon>Rahnella</taxon>
    </lineage>
</organism>
<feature type="transmembrane region" description="Helical" evidence="1">
    <location>
        <begin position="138"/>
        <end position="157"/>
    </location>
</feature>
<sequence length="276" mass="30073">MNAKKSPVRWLPPASGILFVLNLTLTLLSVAFYGLDTLLSHSLAGASTLFFILFVISERYHPEPLMPRHLRASLPLQISLWTRIFVTAVTYAAWFLLAVALNQIYGSGVPGMILSFIPLLLMLLAGKSLGEKLGRHITPARILLWGFMIAAGGLGLMARMPSFWLSLLAAMLLTGFGAGMARQAAAAERDLLTGDEYHYAIRPGGWIQVSSTLLVLALLTLLLRNNPGQQGIENGFSLLAALALAGVVTALMIPEKVRRNNVTAHQSDNGRFRRQE</sequence>
<feature type="transmembrane region" description="Helical" evidence="1">
    <location>
        <begin position="235"/>
        <end position="253"/>
    </location>
</feature>
<reference evidence="2 3" key="1">
    <citation type="journal article" date="2012" name="J. Bacteriol.">
        <title>Complete Genome Sequence of Rahnella aquatilis CIP 78.65.</title>
        <authorList>
            <person name="Martinez R.J."/>
            <person name="Bruce D."/>
            <person name="Detter C."/>
            <person name="Goodwin L.A."/>
            <person name="Han J."/>
            <person name="Han C.S."/>
            <person name="Held B."/>
            <person name="Land M.L."/>
            <person name="Mikhailova N."/>
            <person name="Nolan M."/>
            <person name="Pennacchio L."/>
            <person name="Pitluck S."/>
            <person name="Tapia R."/>
            <person name="Woyke T."/>
            <person name="Sobecky P.A."/>
        </authorList>
    </citation>
    <scope>NUCLEOTIDE SEQUENCE [LARGE SCALE GENOMIC DNA]</scope>
    <source>
        <strain evidence="3">ATCC 33071 / DSM 4594 / JCM 1683 / NBRC 105701 / NCIMB 13365 / CIP 78.65</strain>
    </source>
</reference>
<accession>H2IWH2</accession>
<proteinExistence type="predicted"/>
<dbReference type="KEGG" id="raq:Rahaq2_3147"/>
<dbReference type="InterPro" id="IPR036259">
    <property type="entry name" value="MFS_trans_sf"/>
</dbReference>
<dbReference type="eggNOG" id="ENOG502ZN2A">
    <property type="taxonomic scope" value="Bacteria"/>
</dbReference>
<feature type="transmembrane region" description="Helical" evidence="1">
    <location>
        <begin position="107"/>
        <end position="126"/>
    </location>
</feature>
<dbReference type="OrthoDB" id="6507169at2"/>
<feature type="transmembrane region" description="Helical" evidence="1">
    <location>
        <begin position="205"/>
        <end position="223"/>
    </location>
</feature>
<reference evidence="3" key="2">
    <citation type="submission" date="2012-01" db="EMBL/GenBank/DDBJ databases">
        <title>Complete sequence of chromosome of Rahnella aquatilis CIP 78.65.</title>
        <authorList>
            <person name="Lucas S."/>
            <person name="Han J."/>
            <person name="Lapidus A."/>
            <person name="Cheng J.-F."/>
            <person name="Goodwin L."/>
            <person name="Pitluck S."/>
            <person name="Peters L."/>
            <person name="Ovchinnikova G."/>
            <person name="Held B."/>
            <person name="Detter J.C."/>
            <person name="Han C."/>
            <person name="Tapia R."/>
            <person name="Land M."/>
            <person name="Hauser L."/>
            <person name="Kyrpides N."/>
            <person name="Ivanova N."/>
            <person name="Pagani I."/>
            <person name="Sobecky P."/>
            <person name="Martinez R."/>
            <person name="Woyke T."/>
        </authorList>
    </citation>
    <scope>NUCLEOTIDE SEQUENCE [LARGE SCALE GENOMIC DNA]</scope>
    <source>
        <strain evidence="3">ATCC 33071 / DSM 4594 / JCM 1683 / NBRC 105701 / NCIMB 13365 / CIP 78.65</strain>
    </source>
</reference>
<keyword evidence="1" id="KW-0812">Transmembrane</keyword>
<dbReference type="Gene3D" id="1.20.1250.20">
    <property type="entry name" value="MFS general substrate transporter like domains"/>
    <property type="match status" value="1"/>
</dbReference>